<gene>
    <name evidence="1" type="ORF">ACAOBT_LOCUS23893</name>
</gene>
<proteinExistence type="predicted"/>
<sequence>MKTIGKRKKRLFLAVAPTTNLKTIEPTD</sequence>
<dbReference type="Proteomes" id="UP001152888">
    <property type="component" value="Unassembled WGS sequence"/>
</dbReference>
<evidence type="ECO:0000313" key="1">
    <source>
        <dbReference type="EMBL" id="CAH1997683.1"/>
    </source>
</evidence>
<name>A0A9P0LSW2_ACAOB</name>
<protein>
    <submittedName>
        <fullName evidence="1">Uncharacterized protein</fullName>
    </submittedName>
</protein>
<accession>A0A9P0LSW2</accession>
<comment type="caution">
    <text evidence="1">The sequence shown here is derived from an EMBL/GenBank/DDBJ whole genome shotgun (WGS) entry which is preliminary data.</text>
</comment>
<keyword evidence="2" id="KW-1185">Reference proteome</keyword>
<reference evidence="1" key="1">
    <citation type="submission" date="2022-03" db="EMBL/GenBank/DDBJ databases">
        <authorList>
            <person name="Sayadi A."/>
        </authorList>
    </citation>
    <scope>NUCLEOTIDE SEQUENCE</scope>
</reference>
<evidence type="ECO:0000313" key="2">
    <source>
        <dbReference type="Proteomes" id="UP001152888"/>
    </source>
</evidence>
<organism evidence="1 2">
    <name type="scientific">Acanthoscelides obtectus</name>
    <name type="common">Bean weevil</name>
    <name type="synonym">Bruchus obtectus</name>
    <dbReference type="NCBI Taxonomy" id="200917"/>
    <lineage>
        <taxon>Eukaryota</taxon>
        <taxon>Metazoa</taxon>
        <taxon>Ecdysozoa</taxon>
        <taxon>Arthropoda</taxon>
        <taxon>Hexapoda</taxon>
        <taxon>Insecta</taxon>
        <taxon>Pterygota</taxon>
        <taxon>Neoptera</taxon>
        <taxon>Endopterygota</taxon>
        <taxon>Coleoptera</taxon>
        <taxon>Polyphaga</taxon>
        <taxon>Cucujiformia</taxon>
        <taxon>Chrysomeloidea</taxon>
        <taxon>Chrysomelidae</taxon>
        <taxon>Bruchinae</taxon>
        <taxon>Bruchini</taxon>
        <taxon>Acanthoscelides</taxon>
    </lineage>
</organism>
<dbReference type="EMBL" id="CAKOFQ010007298">
    <property type="protein sequence ID" value="CAH1997683.1"/>
    <property type="molecule type" value="Genomic_DNA"/>
</dbReference>
<dbReference type="AlphaFoldDB" id="A0A9P0LSW2"/>